<feature type="transmembrane region" description="Helical" evidence="1">
    <location>
        <begin position="129"/>
        <end position="147"/>
    </location>
</feature>
<dbReference type="GO" id="GO:0016020">
    <property type="term" value="C:membrane"/>
    <property type="evidence" value="ECO:0007669"/>
    <property type="project" value="InterPro"/>
</dbReference>
<evidence type="ECO:0000256" key="1">
    <source>
        <dbReference type="SAM" id="Phobius"/>
    </source>
</evidence>
<dbReference type="Pfam" id="PF00892">
    <property type="entry name" value="EamA"/>
    <property type="match status" value="2"/>
</dbReference>
<feature type="transmembrane region" description="Helical" evidence="1">
    <location>
        <begin position="181"/>
        <end position="203"/>
    </location>
</feature>
<dbReference type="RefSeq" id="WP_184384387.1">
    <property type="nucleotide sequence ID" value="NZ_JACIDJ010000004.1"/>
</dbReference>
<dbReference type="AlphaFoldDB" id="A0A840AEV0"/>
<feature type="transmembrane region" description="Helical" evidence="1">
    <location>
        <begin position="215"/>
        <end position="235"/>
    </location>
</feature>
<feature type="transmembrane region" description="Helical" evidence="1">
    <location>
        <begin position="71"/>
        <end position="95"/>
    </location>
</feature>
<keyword evidence="4" id="KW-1185">Reference proteome</keyword>
<dbReference type="SUPFAM" id="SSF103481">
    <property type="entry name" value="Multidrug resistance efflux transporter EmrE"/>
    <property type="match status" value="2"/>
</dbReference>
<evidence type="ECO:0000313" key="3">
    <source>
        <dbReference type="EMBL" id="MBB3899003.1"/>
    </source>
</evidence>
<gene>
    <name evidence="3" type="ORF">GGQ83_002451</name>
</gene>
<feature type="domain" description="EamA" evidence="2">
    <location>
        <begin position="155"/>
        <end position="288"/>
    </location>
</feature>
<feature type="domain" description="EamA" evidence="2">
    <location>
        <begin position="9"/>
        <end position="143"/>
    </location>
</feature>
<keyword evidence="1" id="KW-0472">Membrane</keyword>
<feature type="transmembrane region" description="Helical" evidence="1">
    <location>
        <begin position="272"/>
        <end position="291"/>
    </location>
</feature>
<reference evidence="3 4" key="1">
    <citation type="submission" date="2020-08" db="EMBL/GenBank/DDBJ databases">
        <title>Genomic Encyclopedia of Type Strains, Phase IV (KMG-IV): sequencing the most valuable type-strain genomes for metagenomic binning, comparative biology and taxonomic classification.</title>
        <authorList>
            <person name="Goeker M."/>
        </authorList>
    </citation>
    <scope>NUCLEOTIDE SEQUENCE [LARGE SCALE GENOMIC DNA]</scope>
    <source>
        <strain evidence="3 4">DSM 19979</strain>
    </source>
</reference>
<keyword evidence="1" id="KW-0812">Transmembrane</keyword>
<dbReference type="InterPro" id="IPR037185">
    <property type="entry name" value="EmrE-like"/>
</dbReference>
<name>A0A840AEV0_9PROT</name>
<comment type="caution">
    <text evidence="3">The sequence shown here is derived from an EMBL/GenBank/DDBJ whole genome shotgun (WGS) entry which is preliminary data.</text>
</comment>
<organism evidence="3 4">
    <name type="scientific">Roseococcus suduntuyensis</name>
    <dbReference type="NCBI Taxonomy" id="455361"/>
    <lineage>
        <taxon>Bacteria</taxon>
        <taxon>Pseudomonadati</taxon>
        <taxon>Pseudomonadota</taxon>
        <taxon>Alphaproteobacteria</taxon>
        <taxon>Acetobacterales</taxon>
        <taxon>Roseomonadaceae</taxon>
        <taxon>Roseococcus</taxon>
    </lineage>
</organism>
<evidence type="ECO:0000259" key="2">
    <source>
        <dbReference type="Pfam" id="PF00892"/>
    </source>
</evidence>
<dbReference type="PANTHER" id="PTHR22911:SF137">
    <property type="entry name" value="SOLUTE CARRIER FAMILY 35 MEMBER G2-RELATED"/>
    <property type="match status" value="1"/>
</dbReference>
<feature type="transmembrane region" description="Helical" evidence="1">
    <location>
        <begin position="101"/>
        <end position="120"/>
    </location>
</feature>
<accession>A0A840AEV0</accession>
<feature type="transmembrane region" description="Helical" evidence="1">
    <location>
        <begin position="35"/>
        <end position="59"/>
    </location>
</feature>
<feature type="transmembrane region" description="Helical" evidence="1">
    <location>
        <begin position="247"/>
        <end position="266"/>
    </location>
</feature>
<evidence type="ECO:0000313" key="4">
    <source>
        <dbReference type="Proteomes" id="UP000553193"/>
    </source>
</evidence>
<dbReference type="Proteomes" id="UP000553193">
    <property type="component" value="Unassembled WGS sequence"/>
</dbReference>
<dbReference type="InterPro" id="IPR000620">
    <property type="entry name" value="EamA_dom"/>
</dbReference>
<protein>
    <submittedName>
        <fullName evidence="3">Drug/metabolite transporter (DMT)-like permease</fullName>
    </submittedName>
</protein>
<keyword evidence="1" id="KW-1133">Transmembrane helix</keyword>
<proteinExistence type="predicted"/>
<feature type="transmembrane region" description="Helical" evidence="1">
    <location>
        <begin position="153"/>
        <end position="174"/>
    </location>
</feature>
<dbReference type="EMBL" id="JACIDJ010000004">
    <property type="protein sequence ID" value="MBB3899003.1"/>
    <property type="molecule type" value="Genomic_DNA"/>
</dbReference>
<sequence length="297" mass="31169">MTAPPKLLLGLLFGAAAAFIWSGHAVVARNALAGQGLHVLDLLFCRYIPGALLLAPLAWRERRVLAALGVWKLLALSVTGGAVNLSFFVTALHFAPASHGATIAPMTGPVVAALAAWWLLRERPTAGRAAALGVMLLGVLLIGWDGLGLHPGAWRGDILLVMAGATWGLFTVLLRRWQVPAIPATAAVSVVSAPMVLPLFLVFRAEEFFAQPITLIAWMIVAQGLLLGVVSMFLFARCVETLGATRAGTISVLVPVMGLLMAAFFLAEPIGWFKAIGAGLAAGAMLVAVLFTGRRLG</sequence>
<dbReference type="PANTHER" id="PTHR22911">
    <property type="entry name" value="ACYL-MALONYL CONDENSING ENZYME-RELATED"/>
    <property type="match status" value="1"/>
</dbReference>
<dbReference type="Gene3D" id="1.10.3730.20">
    <property type="match status" value="1"/>
</dbReference>